<comment type="caution">
    <text evidence="2">The sequence shown here is derived from an EMBL/GenBank/DDBJ whole genome shotgun (WGS) entry which is preliminary data.</text>
</comment>
<dbReference type="Proteomes" id="UP000622552">
    <property type="component" value="Unassembled WGS sequence"/>
</dbReference>
<feature type="compositionally biased region" description="Basic and acidic residues" evidence="1">
    <location>
        <begin position="21"/>
        <end position="37"/>
    </location>
</feature>
<dbReference type="EMBL" id="JADOUF010000001">
    <property type="protein sequence ID" value="MBG6135059.1"/>
    <property type="molecule type" value="Genomic_DNA"/>
</dbReference>
<feature type="region of interest" description="Disordered" evidence="1">
    <location>
        <begin position="1"/>
        <end position="161"/>
    </location>
</feature>
<evidence type="ECO:0000313" key="2">
    <source>
        <dbReference type="EMBL" id="MBG6135059.1"/>
    </source>
</evidence>
<evidence type="ECO:0000256" key="1">
    <source>
        <dbReference type="SAM" id="MobiDB-lite"/>
    </source>
</evidence>
<feature type="compositionally biased region" description="Low complexity" evidence="1">
    <location>
        <begin position="67"/>
        <end position="82"/>
    </location>
</feature>
<evidence type="ECO:0000313" key="3">
    <source>
        <dbReference type="Proteomes" id="UP000622552"/>
    </source>
</evidence>
<reference evidence="2" key="1">
    <citation type="submission" date="2020-11" db="EMBL/GenBank/DDBJ databases">
        <title>Sequencing the genomes of 1000 actinobacteria strains.</title>
        <authorList>
            <person name="Klenk H.-P."/>
        </authorList>
    </citation>
    <scope>NUCLEOTIDE SEQUENCE</scope>
    <source>
        <strain evidence="2">DSM 45356</strain>
    </source>
</reference>
<name>A0A8J7GL89_9ACTN</name>
<dbReference type="InterPro" id="IPR046156">
    <property type="entry name" value="DUF6158"/>
</dbReference>
<organism evidence="2 3">
    <name type="scientific">Longispora fulva</name>
    <dbReference type="NCBI Taxonomy" id="619741"/>
    <lineage>
        <taxon>Bacteria</taxon>
        <taxon>Bacillati</taxon>
        <taxon>Actinomycetota</taxon>
        <taxon>Actinomycetes</taxon>
        <taxon>Micromonosporales</taxon>
        <taxon>Micromonosporaceae</taxon>
        <taxon>Longispora</taxon>
    </lineage>
</organism>
<proteinExistence type="predicted"/>
<keyword evidence="3" id="KW-1185">Reference proteome</keyword>
<dbReference type="AlphaFoldDB" id="A0A8J7GL89"/>
<accession>A0A8J7GL89</accession>
<sequence>MADHLEDPAQGVPAASLSDDAVERELASLDRTRHDALGYRPDAAVATHQRRTAELAQEAERRGLYRAGVPGSDPGASSASAGIPEYADDDDPRPVPDDPERPAVAGDAPIGLDEYGTTVRESLRGESLDRRLAREEPDTPWEPPNDGRPNEEQAIHITRRP</sequence>
<gene>
    <name evidence="2" type="ORF">IW245_001253</name>
</gene>
<dbReference type="RefSeq" id="WP_197002221.1">
    <property type="nucleotide sequence ID" value="NZ_BONS01000004.1"/>
</dbReference>
<dbReference type="Pfam" id="PF19655">
    <property type="entry name" value="DUF6158"/>
    <property type="match status" value="1"/>
</dbReference>
<feature type="compositionally biased region" description="Basic and acidic residues" evidence="1">
    <location>
        <begin position="121"/>
        <end position="137"/>
    </location>
</feature>
<protein>
    <submittedName>
        <fullName evidence="2">Uncharacterized protein</fullName>
    </submittedName>
</protein>
<feature type="compositionally biased region" description="Basic and acidic residues" evidence="1">
    <location>
        <begin position="92"/>
        <end position="101"/>
    </location>
</feature>